<proteinExistence type="predicted"/>
<sequence length="134" mass="14712">MQAATCFVQPLFPCNKSSIFISSPVKTTISLTNNSRASPINAASSAPYESLSVNYNSPFSVFPAEACDIVGGDACAAVIYPETKLDKPKENNRNTVEQFDRDYFDYNSEPKSVLRGEACDDLGGEFCEPLYMRD</sequence>
<keyword evidence="1" id="KW-1185">Reference proteome</keyword>
<dbReference type="OrthoDB" id="2011897at2759"/>
<dbReference type="RefSeq" id="XP_021851640.1">
    <property type="nucleotide sequence ID" value="XM_021995948.2"/>
</dbReference>
<reference evidence="1" key="1">
    <citation type="journal article" date="2021" name="Nat. Commun.">
        <title>Genomic analyses provide insights into spinach domestication and the genetic basis of agronomic traits.</title>
        <authorList>
            <person name="Cai X."/>
            <person name="Sun X."/>
            <person name="Xu C."/>
            <person name="Sun H."/>
            <person name="Wang X."/>
            <person name="Ge C."/>
            <person name="Zhang Z."/>
            <person name="Wang Q."/>
            <person name="Fei Z."/>
            <person name="Jiao C."/>
            <person name="Wang Q."/>
        </authorList>
    </citation>
    <scope>NUCLEOTIDE SEQUENCE [LARGE SCALE GENOMIC DNA]</scope>
    <source>
        <strain evidence="1">cv. Varoflay</strain>
    </source>
</reference>
<dbReference type="GeneID" id="110791200"/>
<gene>
    <name evidence="2" type="primary">LOC110791200</name>
</gene>
<dbReference type="Proteomes" id="UP000813463">
    <property type="component" value="Chromosome 6"/>
</dbReference>
<dbReference type="GO" id="GO:0009507">
    <property type="term" value="C:chloroplast"/>
    <property type="evidence" value="ECO:0007669"/>
    <property type="project" value="InterPro"/>
</dbReference>
<dbReference type="AlphaFoldDB" id="A0A9R0JZ11"/>
<evidence type="ECO:0000313" key="2">
    <source>
        <dbReference type="RefSeq" id="XP_021851640.1"/>
    </source>
</evidence>
<dbReference type="PANTHER" id="PTHR36762">
    <property type="entry name" value="LIGHT-REGULATED PROTEIN 1, CHLOROPLASTIC"/>
    <property type="match status" value="1"/>
</dbReference>
<accession>A0A9R0JZ11</accession>
<dbReference type="Pfam" id="PF07207">
    <property type="entry name" value="Lir1"/>
    <property type="match status" value="1"/>
</dbReference>
<protein>
    <submittedName>
        <fullName evidence="2">Light-regulated protein 1, chloroplastic</fullName>
    </submittedName>
</protein>
<dbReference type="KEGG" id="soe:110791200"/>
<reference evidence="2" key="2">
    <citation type="submission" date="2025-08" db="UniProtKB">
        <authorList>
            <consortium name="RefSeq"/>
        </authorList>
    </citation>
    <scope>IDENTIFICATION</scope>
    <source>
        <tissue evidence="2">Leaf</tissue>
    </source>
</reference>
<dbReference type="InterPro" id="IPR009856">
    <property type="entry name" value="Lir1"/>
</dbReference>
<name>A0A9R0JZ11_SPIOL</name>
<evidence type="ECO:0000313" key="1">
    <source>
        <dbReference type="Proteomes" id="UP000813463"/>
    </source>
</evidence>
<organism evidence="1 2">
    <name type="scientific">Spinacia oleracea</name>
    <name type="common">Spinach</name>
    <dbReference type="NCBI Taxonomy" id="3562"/>
    <lineage>
        <taxon>Eukaryota</taxon>
        <taxon>Viridiplantae</taxon>
        <taxon>Streptophyta</taxon>
        <taxon>Embryophyta</taxon>
        <taxon>Tracheophyta</taxon>
        <taxon>Spermatophyta</taxon>
        <taxon>Magnoliopsida</taxon>
        <taxon>eudicotyledons</taxon>
        <taxon>Gunneridae</taxon>
        <taxon>Pentapetalae</taxon>
        <taxon>Caryophyllales</taxon>
        <taxon>Chenopodiaceae</taxon>
        <taxon>Chenopodioideae</taxon>
        <taxon>Anserineae</taxon>
        <taxon>Spinacia</taxon>
    </lineage>
</organism>
<dbReference type="PANTHER" id="PTHR36762:SF2">
    <property type="entry name" value="LIGHT-REGULATED PROTEIN 1, CHLOROPLASTIC"/>
    <property type="match status" value="1"/>
</dbReference>